<dbReference type="InterPro" id="IPR015943">
    <property type="entry name" value="WD40/YVTN_repeat-like_dom_sf"/>
</dbReference>
<dbReference type="GO" id="GO:0000155">
    <property type="term" value="F:phosphorelay sensor kinase activity"/>
    <property type="evidence" value="ECO:0007669"/>
    <property type="project" value="InterPro"/>
</dbReference>
<sequence>MLLLIAILWIAAPRAWALDPDIELGQLVHRSWTLVDLAPTEVTAMTQTADGLLWIASTAGLYWFDGFRFFHYVNEHSDFPSYNFTTLLNASDGSLWVGLKSGAAARIMSAELRVFDERDGLAAGPVHAIVQDPSGVIWLASRAGLFYFDGSRWQRLGSEVGLGDRPVMGAFVARDGTLWLAAPDGIFSLSPDRLRLTRVMSERFSQEMTRHFAQAPDGAIWLGDPARGLLRIAPGKSAEPPQWQLAGKGAGALLFDRDGSLWIGGDRLRRLVSGRGQPIEELSPEGTLSAGSARTVFEDRSGNIWVGADSGIERFRHANVVRAVVPPVRSPNVIVAGRFNRVWAAYADGSLHTFEGPKLERRETAPLFTAAAPDRGGDIWFGGPDVVARLRPAATVDEQTLELIPLPERLRGGVVQTMVRDTAGTLWISIEDKGLFRWSGGQWTAAADAGFAQLLPDEAPLVSTLEDSGGVWFGYTHNRLVRIYGATARMFTARNGLSVGTVTALHSRGGRLWVGGELGLALLDLTASAADEPPATTFRTMWAMNCQTFVALAGIVETAANELWIFRNRALSRVPQLSDALESKDAQNMLDCITYGTADGPAPSPRQTRPMSSLVEADDGRVWMAASEGVAWVDPRRIREDRSRLLPPSIDGILLVTEQIGGDTVGDRLFRRMPGDVNVLPANPGDIRFRFNAVSLTSTSTLNFRYQLEGQDQRWKDTDSNEVLYTNLPPRKYRFMVMAGNKRTGEYSAPATLSFVIPPAFYQAAWFRALCALFAVVVLALVYRWQVRRAGERLRARLEDRMKERERIARELHDTLLQGIQALVLRFQGVASRIPAQEPARDMMERALELADDVIAEGRDRVNDLRDSGSTPVDLPQEIARVGNELLQDSGIRFAVTVDGEPRALHPIVREEGILIAREALANAQRHAQPRAIEVNLAYERSGLRIGIRDDGRGIDPEVLRAGGRDRHWGLMGMRERATRIRGHLEIWSRGGAGTEIALRVPAAVAYRDQKPRWSWLPFRSRRPLDILSR</sequence>
<dbReference type="InterPro" id="IPR011712">
    <property type="entry name" value="Sig_transdc_His_kin_sub3_dim/P"/>
</dbReference>
<dbReference type="InterPro" id="IPR013783">
    <property type="entry name" value="Ig-like_fold"/>
</dbReference>
<evidence type="ECO:0000256" key="4">
    <source>
        <dbReference type="SAM" id="Phobius"/>
    </source>
</evidence>
<dbReference type="Pfam" id="PF07495">
    <property type="entry name" value="Y_Y_Y"/>
    <property type="match status" value="1"/>
</dbReference>
<evidence type="ECO:0000256" key="2">
    <source>
        <dbReference type="ARBA" id="ARBA00022777"/>
    </source>
</evidence>
<feature type="domain" description="Histidine kinase/HSP90-like ATPase" evidence="5">
    <location>
        <begin position="909"/>
        <end position="1005"/>
    </location>
</feature>
<dbReference type="CDD" id="cd16917">
    <property type="entry name" value="HATPase_UhpB-NarQ-NarX-like"/>
    <property type="match status" value="1"/>
</dbReference>
<dbReference type="Gene3D" id="1.20.5.1930">
    <property type="match status" value="1"/>
</dbReference>
<dbReference type="InterPro" id="IPR011123">
    <property type="entry name" value="Y_Y_Y"/>
</dbReference>
<dbReference type="GO" id="GO:0046983">
    <property type="term" value="F:protein dimerization activity"/>
    <property type="evidence" value="ECO:0007669"/>
    <property type="project" value="InterPro"/>
</dbReference>
<dbReference type="Gene3D" id="2.60.40.10">
    <property type="entry name" value="Immunoglobulins"/>
    <property type="match status" value="1"/>
</dbReference>
<evidence type="ECO:0000259" key="5">
    <source>
        <dbReference type="SMART" id="SM00387"/>
    </source>
</evidence>
<proteinExistence type="predicted"/>
<dbReference type="InterPro" id="IPR003594">
    <property type="entry name" value="HATPase_dom"/>
</dbReference>
<dbReference type="Pfam" id="PF02518">
    <property type="entry name" value="HATPase_c"/>
    <property type="match status" value="1"/>
</dbReference>
<keyword evidence="3" id="KW-0902">Two-component regulatory system</keyword>
<dbReference type="GO" id="GO:0016020">
    <property type="term" value="C:membrane"/>
    <property type="evidence" value="ECO:0007669"/>
    <property type="project" value="InterPro"/>
</dbReference>
<keyword evidence="4" id="KW-0472">Membrane</keyword>
<evidence type="ECO:0000256" key="1">
    <source>
        <dbReference type="ARBA" id="ARBA00022679"/>
    </source>
</evidence>
<keyword evidence="4" id="KW-0812">Transmembrane</keyword>
<keyword evidence="4" id="KW-1133">Transmembrane helix</keyword>
<dbReference type="SMART" id="SM00387">
    <property type="entry name" value="HATPase_c"/>
    <property type="match status" value="1"/>
</dbReference>
<dbReference type="Gene3D" id="2.130.10.10">
    <property type="entry name" value="YVTN repeat-like/Quinoprotein amine dehydrogenase"/>
    <property type="match status" value="2"/>
</dbReference>
<dbReference type="SUPFAM" id="SSF63829">
    <property type="entry name" value="Calcium-dependent phosphotriesterase"/>
    <property type="match status" value="2"/>
</dbReference>
<dbReference type="Pfam" id="PF07730">
    <property type="entry name" value="HisKA_3"/>
    <property type="match status" value="1"/>
</dbReference>
<dbReference type="PANTHER" id="PTHR24421:SF62">
    <property type="entry name" value="SENSORY TRANSDUCTION HISTIDINE KINASE"/>
    <property type="match status" value="1"/>
</dbReference>
<evidence type="ECO:0000256" key="3">
    <source>
        <dbReference type="ARBA" id="ARBA00023012"/>
    </source>
</evidence>
<dbReference type="Proteomes" id="UP000445000">
    <property type="component" value="Unassembled WGS sequence"/>
</dbReference>
<dbReference type="InterPro" id="IPR050482">
    <property type="entry name" value="Sensor_HK_TwoCompSys"/>
</dbReference>
<keyword evidence="2 6" id="KW-0418">Kinase</keyword>
<dbReference type="AlphaFoldDB" id="A0A829YMY3"/>
<evidence type="ECO:0000313" key="7">
    <source>
        <dbReference type="Proteomes" id="UP000445000"/>
    </source>
</evidence>
<name>A0A829YMY3_9GAMM</name>
<organism evidence="6 7">
    <name type="scientific">Steroidobacter agaridevorans</name>
    <dbReference type="NCBI Taxonomy" id="2695856"/>
    <lineage>
        <taxon>Bacteria</taxon>
        <taxon>Pseudomonadati</taxon>
        <taxon>Pseudomonadota</taxon>
        <taxon>Gammaproteobacteria</taxon>
        <taxon>Steroidobacterales</taxon>
        <taxon>Steroidobacteraceae</taxon>
        <taxon>Steroidobacter</taxon>
    </lineage>
</organism>
<comment type="caution">
    <text evidence="6">The sequence shown here is derived from an EMBL/GenBank/DDBJ whole genome shotgun (WGS) entry which is preliminary data.</text>
</comment>
<keyword evidence="1" id="KW-0808">Transferase</keyword>
<reference evidence="7" key="1">
    <citation type="submission" date="2020-01" db="EMBL/GenBank/DDBJ databases">
        <title>'Steroidobacter agaridevorans' sp. nov., agar-degrading bacteria isolated from rhizosphere soils.</title>
        <authorList>
            <person name="Ikenaga M."/>
            <person name="Kataoka M."/>
            <person name="Murouchi A."/>
            <person name="Katsuragi S."/>
            <person name="Sakai M."/>
        </authorList>
    </citation>
    <scope>NUCLEOTIDE SEQUENCE [LARGE SCALE GENOMIC DNA]</scope>
    <source>
        <strain evidence="7">YU21-B</strain>
    </source>
</reference>
<accession>A0A829YMY3</accession>
<dbReference type="InterPro" id="IPR036890">
    <property type="entry name" value="HATPase_C_sf"/>
</dbReference>
<gene>
    <name evidence="6" type="ORF">GCM10011487_61730</name>
</gene>
<feature type="transmembrane region" description="Helical" evidence="4">
    <location>
        <begin position="765"/>
        <end position="785"/>
    </location>
</feature>
<evidence type="ECO:0000313" key="6">
    <source>
        <dbReference type="EMBL" id="GFE84173.1"/>
    </source>
</evidence>
<dbReference type="Gene3D" id="3.30.565.10">
    <property type="entry name" value="Histidine kinase-like ATPase, C-terminal domain"/>
    <property type="match status" value="1"/>
</dbReference>
<dbReference type="SUPFAM" id="SSF55874">
    <property type="entry name" value="ATPase domain of HSP90 chaperone/DNA topoisomerase II/histidine kinase"/>
    <property type="match status" value="1"/>
</dbReference>
<protein>
    <submittedName>
        <fullName evidence="6">Histidine kinase</fullName>
    </submittedName>
</protein>
<keyword evidence="7" id="KW-1185">Reference proteome</keyword>
<dbReference type="EMBL" id="BLJN01000008">
    <property type="protein sequence ID" value="GFE84173.1"/>
    <property type="molecule type" value="Genomic_DNA"/>
</dbReference>
<dbReference type="PANTHER" id="PTHR24421">
    <property type="entry name" value="NITRATE/NITRITE SENSOR PROTEIN NARX-RELATED"/>
    <property type="match status" value="1"/>
</dbReference>